<dbReference type="GO" id="GO:0004993">
    <property type="term" value="F:G protein-coupled serotonin receptor activity"/>
    <property type="evidence" value="ECO:0007669"/>
    <property type="project" value="UniProtKB-ARBA"/>
</dbReference>
<evidence type="ECO:0000256" key="5">
    <source>
        <dbReference type="ARBA" id="ARBA00022989"/>
    </source>
</evidence>
<evidence type="ECO:0000256" key="9">
    <source>
        <dbReference type="ARBA" id="ARBA00023170"/>
    </source>
</evidence>
<evidence type="ECO:0000256" key="8">
    <source>
        <dbReference type="ARBA" id="ARBA00023157"/>
    </source>
</evidence>
<evidence type="ECO:0000256" key="2">
    <source>
        <dbReference type="ARBA" id="ARBA00010663"/>
    </source>
</evidence>
<evidence type="ECO:0000256" key="11">
    <source>
        <dbReference type="SAM" id="Phobius"/>
    </source>
</evidence>
<dbReference type="SUPFAM" id="SSF81321">
    <property type="entry name" value="Family A G protein-coupled receptor-like"/>
    <property type="match status" value="1"/>
</dbReference>
<dbReference type="PRINTS" id="PR00237">
    <property type="entry name" value="GPCRRHODOPSN"/>
</dbReference>
<keyword evidence="5 11" id="KW-1133">Transmembrane helix</keyword>
<dbReference type="PANTHER" id="PTHR24248">
    <property type="entry name" value="ADRENERGIC RECEPTOR-RELATED G-PROTEIN COUPLED RECEPTOR"/>
    <property type="match status" value="1"/>
</dbReference>
<keyword evidence="7 11" id="KW-0472">Membrane</keyword>
<dbReference type="InterPro" id="IPR017452">
    <property type="entry name" value="GPCR_Rhodpsn_7TM"/>
</dbReference>
<dbReference type="InterPro" id="IPR000276">
    <property type="entry name" value="GPCR_Rhodpsn"/>
</dbReference>
<evidence type="ECO:0000313" key="14">
    <source>
        <dbReference type="Proteomes" id="UP001142055"/>
    </source>
</evidence>
<evidence type="ECO:0000256" key="6">
    <source>
        <dbReference type="ARBA" id="ARBA00023040"/>
    </source>
</evidence>
<comment type="caution">
    <text evidence="13">The sequence shown here is derived from an EMBL/GenBank/DDBJ whole genome shotgun (WGS) entry which is preliminary data.</text>
</comment>
<keyword evidence="8" id="KW-1015">Disulfide bond</keyword>
<keyword evidence="6" id="KW-0297">G-protein coupled receptor</keyword>
<dbReference type="Pfam" id="PF00001">
    <property type="entry name" value="7tm_1"/>
    <property type="match status" value="1"/>
</dbReference>
<name>A0A9Q0M0A7_BLOTA</name>
<keyword evidence="10" id="KW-0807">Transducer</keyword>
<dbReference type="PROSITE" id="PS50262">
    <property type="entry name" value="G_PROTEIN_RECEP_F1_2"/>
    <property type="match status" value="1"/>
</dbReference>
<dbReference type="GO" id="GO:0005886">
    <property type="term" value="C:plasma membrane"/>
    <property type="evidence" value="ECO:0007669"/>
    <property type="project" value="UniProtKB-SubCell"/>
</dbReference>
<dbReference type="AlphaFoldDB" id="A0A9Q0M0A7"/>
<keyword evidence="9" id="KW-0675">Receptor</keyword>
<dbReference type="EMBL" id="JAPWDV010000003">
    <property type="protein sequence ID" value="KAJ6216719.1"/>
    <property type="molecule type" value="Genomic_DNA"/>
</dbReference>
<comment type="similarity">
    <text evidence="2">Belongs to the G-protein coupled receptor 1 family.</text>
</comment>
<keyword evidence="3" id="KW-1003">Cell membrane</keyword>
<evidence type="ECO:0000313" key="13">
    <source>
        <dbReference type="EMBL" id="KAJ6216719.1"/>
    </source>
</evidence>
<gene>
    <name evidence="13" type="ORF">RDWZM_007876</name>
</gene>
<evidence type="ECO:0000256" key="4">
    <source>
        <dbReference type="ARBA" id="ARBA00022692"/>
    </source>
</evidence>
<evidence type="ECO:0000259" key="12">
    <source>
        <dbReference type="PROSITE" id="PS50262"/>
    </source>
</evidence>
<evidence type="ECO:0000256" key="3">
    <source>
        <dbReference type="ARBA" id="ARBA00022475"/>
    </source>
</evidence>
<dbReference type="Gene3D" id="1.20.1070.10">
    <property type="entry name" value="Rhodopsin 7-helix transmembrane proteins"/>
    <property type="match status" value="1"/>
</dbReference>
<dbReference type="PANTHER" id="PTHR24248:SF199">
    <property type="entry name" value="IP13425P-RELATED"/>
    <property type="match status" value="1"/>
</dbReference>
<feature type="domain" description="G-protein coupled receptors family 1 profile" evidence="12">
    <location>
        <begin position="31"/>
        <end position="284"/>
    </location>
</feature>
<dbReference type="GO" id="GO:0043410">
    <property type="term" value="P:positive regulation of MAPK cascade"/>
    <property type="evidence" value="ECO:0007669"/>
    <property type="project" value="TreeGrafter"/>
</dbReference>
<feature type="transmembrane region" description="Helical" evidence="11">
    <location>
        <begin position="233"/>
        <end position="252"/>
    </location>
</feature>
<organism evidence="13 14">
    <name type="scientific">Blomia tropicalis</name>
    <name type="common">Mite</name>
    <dbReference type="NCBI Taxonomy" id="40697"/>
    <lineage>
        <taxon>Eukaryota</taxon>
        <taxon>Metazoa</taxon>
        <taxon>Ecdysozoa</taxon>
        <taxon>Arthropoda</taxon>
        <taxon>Chelicerata</taxon>
        <taxon>Arachnida</taxon>
        <taxon>Acari</taxon>
        <taxon>Acariformes</taxon>
        <taxon>Sarcoptiformes</taxon>
        <taxon>Astigmata</taxon>
        <taxon>Glycyphagoidea</taxon>
        <taxon>Echimyopodidae</taxon>
        <taxon>Blomia</taxon>
    </lineage>
</organism>
<feature type="transmembrane region" description="Helical" evidence="11">
    <location>
        <begin position="264"/>
        <end position="287"/>
    </location>
</feature>
<dbReference type="GO" id="GO:0071880">
    <property type="term" value="P:adenylate cyclase-activating adrenergic receptor signaling pathway"/>
    <property type="evidence" value="ECO:0007669"/>
    <property type="project" value="TreeGrafter"/>
</dbReference>
<evidence type="ECO:0000256" key="1">
    <source>
        <dbReference type="ARBA" id="ARBA00004651"/>
    </source>
</evidence>
<proteinExistence type="inferred from homology"/>
<accession>A0A9Q0M0A7</accession>
<protein>
    <recommendedName>
        <fullName evidence="12">G-protein coupled receptors family 1 profile domain-containing protein</fullName>
    </recommendedName>
</protein>
<feature type="transmembrane region" description="Helical" evidence="11">
    <location>
        <begin position="100"/>
        <end position="121"/>
    </location>
</feature>
<keyword evidence="14" id="KW-1185">Reference proteome</keyword>
<comment type="subcellular location">
    <subcellularLocation>
        <location evidence="1">Cell membrane</location>
        <topology evidence="1">Multi-pass membrane protein</topology>
    </subcellularLocation>
</comment>
<feature type="transmembrane region" description="Helical" evidence="11">
    <location>
        <begin position="58"/>
        <end position="80"/>
    </location>
</feature>
<dbReference type="Proteomes" id="UP001142055">
    <property type="component" value="Chromosome 3"/>
</dbReference>
<keyword evidence="4 11" id="KW-0812">Transmembrane</keyword>
<evidence type="ECO:0000256" key="10">
    <source>
        <dbReference type="ARBA" id="ARBA00023224"/>
    </source>
</evidence>
<sequence length="551" mass="61676">MVRVRFTKIEINTNDQILLVPNGGNKKKKIMMMMMMMNRYLAITQPLTYGVRRTTKRILSFIGAVWIASCLISIPPVLILGNEHGTIDSSICEVSQNIGYQLYATLGAFYIPLGLMIFMYYKIYVAAKRVVEAEMRDQRPSCSSATSQSVSLLRPSINDQQQQQQQTSSLINRTQQLPQTYSNSSKLYSQYSDNSECATTVNHLLLKKPSSLKDDNESTGIDSEPQEQQIQRIIMSAFTVCWLPFFILALLRPFSSSIMEIPRFVNSIALWLGYANSMLNPIIYVTFHQDFRRAFKYLLCLQCSTMGSRLRAEAYISQYGGNLSYHNTANSACNSTNLNGSPMGQSYTKQKTLRANWRPLYQQAQKDHQRFDAIPVRFEGISNTVDNSRRSITFDEQHQQNDRQCTDMDTIVVKEYELQNISPSSPSVSSETNGTIVPESGIPVSLRVTTTFALTNTSTTTSALIGSSNGNITSFGEQRSTQSSSTTPLNVECVASSDVNENGLELTTNSPTITTTTANNNNNNNGYIIEDLSIRIDPLSHEATITRNTIQ</sequence>
<evidence type="ECO:0000256" key="7">
    <source>
        <dbReference type="ARBA" id="ARBA00023136"/>
    </source>
</evidence>
<reference evidence="13" key="1">
    <citation type="submission" date="2022-12" db="EMBL/GenBank/DDBJ databases">
        <title>Genome assemblies of Blomia tropicalis.</title>
        <authorList>
            <person name="Cui Y."/>
        </authorList>
    </citation>
    <scope>NUCLEOTIDE SEQUENCE</scope>
    <source>
        <tissue evidence="13">Adult mites</tissue>
    </source>
</reference>